<protein>
    <recommendedName>
        <fullName evidence="4">N-acetyltransferase domain-containing protein</fullName>
    </recommendedName>
</protein>
<reference evidence="5" key="1">
    <citation type="submission" date="2021-01" db="EMBL/GenBank/DDBJ databases">
        <authorList>
            <person name="Corre E."/>
            <person name="Pelletier E."/>
            <person name="Niang G."/>
            <person name="Scheremetjew M."/>
            <person name="Finn R."/>
            <person name="Kale V."/>
            <person name="Holt S."/>
            <person name="Cochrane G."/>
            <person name="Meng A."/>
            <person name="Brown T."/>
            <person name="Cohen L."/>
        </authorList>
    </citation>
    <scope>NUCLEOTIDE SEQUENCE</scope>
    <source>
        <strain evidence="5">UTEXLB2642</strain>
    </source>
</reference>
<evidence type="ECO:0000256" key="1">
    <source>
        <dbReference type="ARBA" id="ARBA00022679"/>
    </source>
</evidence>
<dbReference type="EMBL" id="HBFD01001992">
    <property type="protein sequence ID" value="CAD8715245.1"/>
    <property type="molecule type" value="Transcribed_RNA"/>
</dbReference>
<dbReference type="InterPro" id="IPR051646">
    <property type="entry name" value="NatB_acetyltransferase_subunit"/>
</dbReference>
<dbReference type="GO" id="GO:0004596">
    <property type="term" value="F:protein-N-terminal amino-acid acetyltransferase activity"/>
    <property type="evidence" value="ECO:0007669"/>
    <property type="project" value="TreeGrafter"/>
</dbReference>
<dbReference type="PANTHER" id="PTHR45910:SF1">
    <property type="entry name" value="N-ALPHA-ACETYLTRANSFERASE 20"/>
    <property type="match status" value="1"/>
</dbReference>
<dbReference type="Gene3D" id="3.40.630.30">
    <property type="match status" value="1"/>
</dbReference>
<evidence type="ECO:0000256" key="3">
    <source>
        <dbReference type="ARBA" id="ARBA00025786"/>
    </source>
</evidence>
<dbReference type="CDD" id="cd04301">
    <property type="entry name" value="NAT_SF"/>
    <property type="match status" value="1"/>
</dbReference>
<dbReference type="AlphaFoldDB" id="A0A7S0STT6"/>
<evidence type="ECO:0000313" key="5">
    <source>
        <dbReference type="EMBL" id="CAD8715245.1"/>
    </source>
</evidence>
<dbReference type="InterPro" id="IPR000182">
    <property type="entry name" value="GNAT_dom"/>
</dbReference>
<dbReference type="PANTHER" id="PTHR45910">
    <property type="entry name" value="N-ALPHA-ACETYLTRANSFERASE 20"/>
    <property type="match status" value="1"/>
</dbReference>
<accession>A0A7S0STT6</accession>
<dbReference type="InterPro" id="IPR016181">
    <property type="entry name" value="Acyl_CoA_acyltransferase"/>
</dbReference>
<dbReference type="FunFam" id="3.40.630.30:FF:000034">
    <property type="entry name" value="N-alpha-acetyltransferase 20"/>
    <property type="match status" value="1"/>
</dbReference>
<organism evidence="5">
    <name type="scientific">Chromulina nebulosa</name>
    <dbReference type="NCBI Taxonomy" id="96789"/>
    <lineage>
        <taxon>Eukaryota</taxon>
        <taxon>Sar</taxon>
        <taxon>Stramenopiles</taxon>
        <taxon>Ochrophyta</taxon>
        <taxon>Chrysophyceae</taxon>
        <taxon>Chromulinales</taxon>
        <taxon>Chromulinaceae</taxon>
        <taxon>Chromulina</taxon>
    </lineage>
</organism>
<feature type="domain" description="N-acetyltransferase" evidence="4">
    <location>
        <begin position="2"/>
        <end position="151"/>
    </location>
</feature>
<dbReference type="SUPFAM" id="SSF55729">
    <property type="entry name" value="Acyl-CoA N-acyltransferases (Nat)"/>
    <property type="match status" value="1"/>
</dbReference>
<dbReference type="PROSITE" id="PS51186">
    <property type="entry name" value="GNAT"/>
    <property type="match status" value="1"/>
</dbReference>
<gene>
    <name evidence="5" type="ORF">CNEB1095_LOCUS1255</name>
</gene>
<proteinExistence type="inferred from homology"/>
<keyword evidence="1" id="KW-0808">Transferase</keyword>
<dbReference type="GO" id="GO:0031416">
    <property type="term" value="C:NatB complex"/>
    <property type="evidence" value="ECO:0007669"/>
    <property type="project" value="TreeGrafter"/>
</dbReference>
<evidence type="ECO:0000256" key="2">
    <source>
        <dbReference type="ARBA" id="ARBA00023315"/>
    </source>
</evidence>
<name>A0A7S0STT6_9STRA</name>
<dbReference type="Pfam" id="PF00583">
    <property type="entry name" value="Acetyltransf_1"/>
    <property type="match status" value="1"/>
</dbReference>
<evidence type="ECO:0000259" key="4">
    <source>
        <dbReference type="PROSITE" id="PS51186"/>
    </source>
</evidence>
<keyword evidence="2" id="KW-0012">Acyltransferase</keyword>
<comment type="similarity">
    <text evidence="3">Belongs to the acetyltransferase family. ARD1 subfamily.</text>
</comment>
<sequence length="173" mass="20295">MTTIRAFKAEDLFKFNHINLDPLTETYNIPFYMQYLSTWPSLCACYEDPNGRLMGYILGKAEGVGKLWHGHVTAVTVSPEYRRLGIAKNLMNYLEEISINQYNAYFVDLFVRSSNKLAQYMYTYLGYTIYRQVTQYYSGEEDAYDMRKALLRDIKKESVIPLTRPVSVDELEW</sequence>